<organism evidence="2 3">
    <name type="scientific">Brassica cretica</name>
    <name type="common">Mustard</name>
    <dbReference type="NCBI Taxonomy" id="69181"/>
    <lineage>
        <taxon>Eukaryota</taxon>
        <taxon>Viridiplantae</taxon>
        <taxon>Streptophyta</taxon>
        <taxon>Embryophyta</taxon>
        <taxon>Tracheophyta</taxon>
        <taxon>Spermatophyta</taxon>
        <taxon>Magnoliopsida</taxon>
        <taxon>eudicotyledons</taxon>
        <taxon>Gunneridae</taxon>
        <taxon>Pentapetalae</taxon>
        <taxon>rosids</taxon>
        <taxon>malvids</taxon>
        <taxon>Brassicales</taxon>
        <taxon>Brassicaceae</taxon>
        <taxon>Brassiceae</taxon>
        <taxon>Brassica</taxon>
    </lineage>
</organism>
<dbReference type="EMBL" id="QGKV02000759">
    <property type="protein sequence ID" value="KAF3563043.1"/>
    <property type="molecule type" value="Genomic_DNA"/>
</dbReference>
<proteinExistence type="predicted"/>
<reference evidence="2 3" key="1">
    <citation type="journal article" date="2020" name="BMC Genomics">
        <title>Intraspecific diversification of the crop wild relative Brassica cretica Lam. using demographic model selection.</title>
        <authorList>
            <person name="Kioukis A."/>
            <person name="Michalopoulou V.A."/>
            <person name="Briers L."/>
            <person name="Pirintsos S."/>
            <person name="Studholme D.J."/>
            <person name="Pavlidis P."/>
            <person name="Sarris P.F."/>
        </authorList>
    </citation>
    <scope>NUCLEOTIDE SEQUENCE [LARGE SCALE GENOMIC DNA]</scope>
    <source>
        <strain evidence="3">cv. PFS-1207/04</strain>
    </source>
</reference>
<feature type="compositionally biased region" description="Polar residues" evidence="1">
    <location>
        <begin position="45"/>
        <end position="54"/>
    </location>
</feature>
<name>A0ABQ7CVB3_BRACR</name>
<gene>
    <name evidence="2" type="ORF">DY000_02017321</name>
</gene>
<evidence type="ECO:0000313" key="3">
    <source>
        <dbReference type="Proteomes" id="UP000266723"/>
    </source>
</evidence>
<accession>A0ABQ7CVB3</accession>
<evidence type="ECO:0000313" key="2">
    <source>
        <dbReference type="EMBL" id="KAF3563043.1"/>
    </source>
</evidence>
<keyword evidence="3" id="KW-1185">Reference proteome</keyword>
<protein>
    <submittedName>
        <fullName evidence="2">Uncharacterized protein</fullName>
    </submittedName>
</protein>
<feature type="compositionally biased region" description="Polar residues" evidence="1">
    <location>
        <begin position="159"/>
        <end position="178"/>
    </location>
</feature>
<feature type="region of interest" description="Disordered" evidence="1">
    <location>
        <begin position="154"/>
        <end position="189"/>
    </location>
</feature>
<dbReference type="Proteomes" id="UP000266723">
    <property type="component" value="Unassembled WGS sequence"/>
</dbReference>
<sequence>MSSIPILQVHESNTSCSVFKTSKRIAGRRKGRHCSKMPTWQSTRVYPTKTTSSQKDIREGPLEGSSGFHESTTQRHPNIDGGLPPRGRLRYYIVESGQESMAEFNQWFHFLYLTWKLLLAANNMSKKSTLVPRINYVISRHQDEHAERPLCQKSRYNPGMTQEATATTSTPLGASSMLNAARKPAQRPS</sequence>
<feature type="region of interest" description="Disordered" evidence="1">
    <location>
        <begin position="45"/>
        <end position="82"/>
    </location>
</feature>
<evidence type="ECO:0000256" key="1">
    <source>
        <dbReference type="SAM" id="MobiDB-lite"/>
    </source>
</evidence>
<comment type="caution">
    <text evidence="2">The sequence shown here is derived from an EMBL/GenBank/DDBJ whole genome shotgun (WGS) entry which is preliminary data.</text>
</comment>